<feature type="compositionally biased region" description="Polar residues" evidence="3">
    <location>
        <begin position="268"/>
        <end position="280"/>
    </location>
</feature>
<dbReference type="InterPro" id="IPR028889">
    <property type="entry name" value="USP"/>
</dbReference>
<dbReference type="PROSITE" id="PS50235">
    <property type="entry name" value="USP_3"/>
    <property type="match status" value="1"/>
</dbReference>
<feature type="region of interest" description="Disordered" evidence="3">
    <location>
        <begin position="388"/>
        <end position="457"/>
    </location>
</feature>
<organism evidence="5">
    <name type="scientific">Salix viminalis</name>
    <name type="common">Common osier</name>
    <name type="synonym">Basket willow</name>
    <dbReference type="NCBI Taxonomy" id="40686"/>
    <lineage>
        <taxon>Eukaryota</taxon>
        <taxon>Viridiplantae</taxon>
        <taxon>Streptophyta</taxon>
        <taxon>Embryophyta</taxon>
        <taxon>Tracheophyta</taxon>
        <taxon>Spermatophyta</taxon>
        <taxon>Magnoliopsida</taxon>
        <taxon>eudicotyledons</taxon>
        <taxon>Gunneridae</taxon>
        <taxon>Pentapetalae</taxon>
        <taxon>rosids</taxon>
        <taxon>fabids</taxon>
        <taxon>Malpighiales</taxon>
        <taxon>Salicaceae</taxon>
        <taxon>Saliceae</taxon>
        <taxon>Salix</taxon>
    </lineage>
</organism>
<name>A0A6N2LI96_SALVM</name>
<gene>
    <name evidence="5" type="ORF">SVIM_LOCUS228938</name>
</gene>
<dbReference type="Pfam" id="PF00443">
    <property type="entry name" value="UCH"/>
    <property type="match status" value="1"/>
</dbReference>
<evidence type="ECO:0000313" key="5">
    <source>
        <dbReference type="EMBL" id="VFU40206.1"/>
    </source>
</evidence>
<dbReference type="GO" id="GO:0016579">
    <property type="term" value="P:protein deubiquitination"/>
    <property type="evidence" value="ECO:0007669"/>
    <property type="project" value="InterPro"/>
</dbReference>
<feature type="domain" description="USP" evidence="4">
    <location>
        <begin position="537"/>
        <end position="630"/>
    </location>
</feature>
<dbReference type="Gene3D" id="3.90.70.10">
    <property type="entry name" value="Cysteine proteinases"/>
    <property type="match status" value="1"/>
</dbReference>
<dbReference type="InterPro" id="IPR006865">
    <property type="entry name" value="DUF629"/>
</dbReference>
<dbReference type="PANTHER" id="PTHR22975">
    <property type="entry name" value="UBIQUITIN SPECIFIC PROTEINASE"/>
    <property type="match status" value="1"/>
</dbReference>
<accession>A0A6N2LI96</accession>
<dbReference type="GO" id="GO:0004843">
    <property type="term" value="F:cysteine-type deubiquitinase activity"/>
    <property type="evidence" value="ECO:0007669"/>
    <property type="project" value="InterPro"/>
</dbReference>
<sequence>MNQGMEILQTLEKEFHHLQNLVKRKCEHLSYEQALQAVEDLCLEEGKKRETDMLVEHKSYDSVLRQRREQLVENEHDALFISSRFELDAISNVLKEADTLNANQFGYEDTYGGIASQFCDLESGEDGNWRTKDPMHQVETCIEIAIQRQKEQLSIELSKIDAQIMRNINGRQQLKCKLQSVSALDYRSILLPLVKSYMRAHLEDLAEKDATEKSDAAREAFLAELALDSKKGAQGRSDSSRNTLEKGKDKRKNKEYKKTKDSKVVAASEQQLLQDATNGKGSFPDPSDVDFPDSQSRLSVSDDDLKQQEEEFRWKTEIEEEERMLEESLEYQRRIENEAKQKHLAEQQHKKTNLTFPEKFLGGLQNCCSDSASDDSREPLEQLMRKRGLPNNLDGMPMTTASEPSTGGSAEGGFSDRRSGRRSRRQKSSSRSSDGKNQPMLSETENAEIGSIASNLGDSATRTLRQLKVEEEDEERFQADLEKAMRQSLDTFQAHQKIPMMSSLKAQQTISFELNNTGTSPNEVATVNVDGTDVFGTGLKNDIGDYNCFLNVIIQSLWHLRRFRDEFLIRSRSEHVHVGDPCVVCALYDILAAMSIASMDTRREAVAPASLRIALSNLYPNSNFFQEYWL</sequence>
<evidence type="ECO:0000256" key="3">
    <source>
        <dbReference type="SAM" id="MobiDB-lite"/>
    </source>
</evidence>
<evidence type="ECO:0000256" key="1">
    <source>
        <dbReference type="ARBA" id="ARBA00022786"/>
    </source>
</evidence>
<feature type="compositionally biased region" description="Basic residues" evidence="3">
    <location>
        <begin position="419"/>
        <end position="428"/>
    </location>
</feature>
<dbReference type="InterPro" id="IPR001394">
    <property type="entry name" value="Peptidase_C19_UCH"/>
</dbReference>
<keyword evidence="1" id="KW-0833">Ubl conjugation pathway</keyword>
<keyword evidence="2" id="KW-0378">Hydrolase</keyword>
<dbReference type="PANTHER" id="PTHR22975:SF9">
    <property type="entry name" value="ECHINUS SPLICE FORM 3"/>
    <property type="match status" value="1"/>
</dbReference>
<evidence type="ECO:0000256" key="2">
    <source>
        <dbReference type="ARBA" id="ARBA00022801"/>
    </source>
</evidence>
<dbReference type="EMBL" id="CAADRP010001541">
    <property type="protein sequence ID" value="VFU40206.1"/>
    <property type="molecule type" value="Genomic_DNA"/>
</dbReference>
<dbReference type="InterPro" id="IPR038765">
    <property type="entry name" value="Papain-like_cys_pep_sf"/>
</dbReference>
<dbReference type="SUPFAM" id="SSF54001">
    <property type="entry name" value="Cysteine proteinases"/>
    <property type="match status" value="1"/>
</dbReference>
<proteinExistence type="predicted"/>
<evidence type="ECO:0000259" key="4">
    <source>
        <dbReference type="PROSITE" id="PS50235"/>
    </source>
</evidence>
<dbReference type="InterPro" id="IPR052398">
    <property type="entry name" value="Ubiquitin_hydrolase_53/54"/>
</dbReference>
<reference evidence="5" key="1">
    <citation type="submission" date="2019-03" db="EMBL/GenBank/DDBJ databases">
        <authorList>
            <person name="Mank J."/>
            <person name="Almeida P."/>
        </authorList>
    </citation>
    <scope>NUCLEOTIDE SEQUENCE</scope>
    <source>
        <strain evidence="5">78183</strain>
    </source>
</reference>
<dbReference type="Pfam" id="PF04780">
    <property type="entry name" value="DUF629"/>
    <property type="match status" value="1"/>
</dbReference>
<dbReference type="AlphaFoldDB" id="A0A6N2LI96"/>
<feature type="compositionally biased region" description="Polar residues" evidence="3">
    <location>
        <begin position="399"/>
        <end position="408"/>
    </location>
</feature>
<feature type="region of interest" description="Disordered" evidence="3">
    <location>
        <begin position="231"/>
        <end position="308"/>
    </location>
</feature>
<protein>
    <recommendedName>
        <fullName evidence="4">USP domain-containing protein</fullName>
    </recommendedName>
</protein>